<evidence type="ECO:0000313" key="3">
    <source>
        <dbReference type="Proteomes" id="UP001501469"/>
    </source>
</evidence>
<evidence type="ECO:0000313" key="2">
    <source>
        <dbReference type="EMBL" id="GAA4050704.1"/>
    </source>
</evidence>
<dbReference type="Gene3D" id="3.40.250.10">
    <property type="entry name" value="Rhodanese-like domain"/>
    <property type="match status" value="1"/>
</dbReference>
<feature type="domain" description="Rhodanese" evidence="1">
    <location>
        <begin position="16"/>
        <end position="39"/>
    </location>
</feature>
<comment type="caution">
    <text evidence="2">The sequence shown here is derived from an EMBL/GenBank/DDBJ whole genome shotgun (WGS) entry which is preliminary data.</text>
</comment>
<accession>A0ABP7URB9</accession>
<dbReference type="InterPro" id="IPR001763">
    <property type="entry name" value="Rhodanese-like_dom"/>
</dbReference>
<organism evidence="2 3">
    <name type="scientific">Hymenobacter glaciei</name>
    <dbReference type="NCBI Taxonomy" id="877209"/>
    <lineage>
        <taxon>Bacteria</taxon>
        <taxon>Pseudomonadati</taxon>
        <taxon>Bacteroidota</taxon>
        <taxon>Cytophagia</taxon>
        <taxon>Cytophagales</taxon>
        <taxon>Hymenobacteraceae</taxon>
        <taxon>Hymenobacter</taxon>
    </lineage>
</organism>
<protein>
    <recommendedName>
        <fullName evidence="1">Rhodanese domain-containing protein</fullName>
    </recommendedName>
</protein>
<name>A0ABP7URB9_9BACT</name>
<dbReference type="SUPFAM" id="SSF52821">
    <property type="entry name" value="Rhodanese/Cell cycle control phosphatase"/>
    <property type="match status" value="1"/>
</dbReference>
<evidence type="ECO:0000259" key="1">
    <source>
        <dbReference type="PROSITE" id="PS50206"/>
    </source>
</evidence>
<proteinExistence type="predicted"/>
<dbReference type="EMBL" id="BAABDK010000032">
    <property type="protein sequence ID" value="GAA4050704.1"/>
    <property type="molecule type" value="Genomic_DNA"/>
</dbReference>
<dbReference type="InterPro" id="IPR036873">
    <property type="entry name" value="Rhodanese-like_dom_sf"/>
</dbReference>
<gene>
    <name evidence="2" type="ORF">GCM10022409_41810</name>
</gene>
<sequence>MAYEMDSADLYEALQQEAVIVVIDARKETAYAAEHIPGA</sequence>
<dbReference type="Pfam" id="PF00581">
    <property type="entry name" value="Rhodanese"/>
    <property type="match status" value="1"/>
</dbReference>
<keyword evidence="3" id="KW-1185">Reference proteome</keyword>
<dbReference type="PROSITE" id="PS50206">
    <property type="entry name" value="RHODANESE_3"/>
    <property type="match status" value="1"/>
</dbReference>
<dbReference type="Proteomes" id="UP001501469">
    <property type="component" value="Unassembled WGS sequence"/>
</dbReference>
<reference evidence="3" key="1">
    <citation type="journal article" date="2019" name="Int. J. Syst. Evol. Microbiol.">
        <title>The Global Catalogue of Microorganisms (GCM) 10K type strain sequencing project: providing services to taxonomists for standard genome sequencing and annotation.</title>
        <authorList>
            <consortium name="The Broad Institute Genomics Platform"/>
            <consortium name="The Broad Institute Genome Sequencing Center for Infectious Disease"/>
            <person name="Wu L."/>
            <person name="Ma J."/>
        </authorList>
    </citation>
    <scope>NUCLEOTIDE SEQUENCE [LARGE SCALE GENOMIC DNA]</scope>
    <source>
        <strain evidence="3">JCM 17225</strain>
    </source>
</reference>